<name>A0A6U6E124_GUITH</name>
<evidence type="ECO:0000259" key="2">
    <source>
        <dbReference type="SMART" id="SM00228"/>
    </source>
</evidence>
<protein>
    <recommendedName>
        <fullName evidence="2">PDZ domain-containing protein</fullName>
    </recommendedName>
</protein>
<dbReference type="CDD" id="cd06782">
    <property type="entry name" value="cpPDZ_CPP-like"/>
    <property type="match status" value="1"/>
</dbReference>
<feature type="region of interest" description="Disordered" evidence="1">
    <location>
        <begin position="32"/>
        <end position="53"/>
    </location>
</feature>
<reference evidence="4" key="1">
    <citation type="submission" date="2021-01" db="EMBL/GenBank/DDBJ databases">
        <authorList>
            <person name="Corre E."/>
            <person name="Pelletier E."/>
            <person name="Niang G."/>
            <person name="Scheremetjew M."/>
            <person name="Finn R."/>
            <person name="Kale V."/>
            <person name="Holt S."/>
            <person name="Cochrane G."/>
            <person name="Meng A."/>
            <person name="Brown T."/>
            <person name="Cohen L."/>
        </authorList>
    </citation>
    <scope>NUCLEOTIDE SEQUENCE</scope>
    <source>
        <strain evidence="4">CCMP 2712</strain>
    </source>
</reference>
<evidence type="ECO:0000256" key="1">
    <source>
        <dbReference type="SAM" id="MobiDB-lite"/>
    </source>
</evidence>
<accession>A0A6U6E124</accession>
<dbReference type="Gene3D" id="2.30.42.10">
    <property type="match status" value="1"/>
</dbReference>
<dbReference type="EMBL" id="HBKN01051541">
    <property type="protein sequence ID" value="CAE2342203.1"/>
    <property type="molecule type" value="Transcribed_RNA"/>
</dbReference>
<evidence type="ECO:0000313" key="4">
    <source>
        <dbReference type="EMBL" id="CAE2342203.1"/>
    </source>
</evidence>
<dbReference type="EMBL" id="HBKN01051537">
    <property type="protein sequence ID" value="CAE2342200.1"/>
    <property type="molecule type" value="Transcribed_RNA"/>
</dbReference>
<dbReference type="InterPro" id="IPR036034">
    <property type="entry name" value="PDZ_sf"/>
</dbReference>
<feature type="compositionally biased region" description="Polar residues" evidence="1">
    <location>
        <begin position="37"/>
        <end position="47"/>
    </location>
</feature>
<sequence length="141" mass="15037">MSWDFCSPSKNSFGNICEPRRTQSVKQEEAVPEAKTMNASLASTKQPAGQGKRGGVGIVCCHEDLSGALRVIACVKGSPAERSKKIFPGMALVKIDEEPVEGKSMERIGILMGGTIGSSVRLTLLQPDKHPVSVTLQRAPC</sequence>
<gene>
    <name evidence="3" type="ORF">GTHE00462_LOCUS40196</name>
    <name evidence="4" type="ORF">GTHE00462_LOCUS40199</name>
</gene>
<organism evidence="4">
    <name type="scientific">Guillardia theta</name>
    <name type="common">Cryptophyte</name>
    <name type="synonym">Cryptomonas phi</name>
    <dbReference type="NCBI Taxonomy" id="55529"/>
    <lineage>
        <taxon>Eukaryota</taxon>
        <taxon>Cryptophyceae</taxon>
        <taxon>Pyrenomonadales</taxon>
        <taxon>Geminigeraceae</taxon>
        <taxon>Guillardia</taxon>
    </lineage>
</organism>
<dbReference type="SMART" id="SM00228">
    <property type="entry name" value="PDZ"/>
    <property type="match status" value="1"/>
</dbReference>
<evidence type="ECO:0000313" key="3">
    <source>
        <dbReference type="EMBL" id="CAE2342200.1"/>
    </source>
</evidence>
<feature type="domain" description="PDZ" evidence="2">
    <location>
        <begin position="54"/>
        <end position="128"/>
    </location>
</feature>
<dbReference type="InterPro" id="IPR001478">
    <property type="entry name" value="PDZ"/>
</dbReference>
<dbReference type="AlphaFoldDB" id="A0A6U6E124"/>
<proteinExistence type="predicted"/>
<dbReference type="SUPFAM" id="SSF50156">
    <property type="entry name" value="PDZ domain-like"/>
    <property type="match status" value="1"/>
</dbReference>